<evidence type="ECO:0000256" key="2">
    <source>
        <dbReference type="SAM" id="SignalP"/>
    </source>
</evidence>
<keyword evidence="1" id="KW-0472">Membrane</keyword>
<feature type="transmembrane region" description="Helical" evidence="1">
    <location>
        <begin position="138"/>
        <end position="157"/>
    </location>
</feature>
<protein>
    <submittedName>
        <fullName evidence="3">Tetratricopeptide repeat protein</fullName>
    </submittedName>
</protein>
<organism evidence="3">
    <name type="scientific">Caldithrix abyssi</name>
    <dbReference type="NCBI Taxonomy" id="187145"/>
    <lineage>
        <taxon>Bacteria</taxon>
        <taxon>Pseudomonadati</taxon>
        <taxon>Calditrichota</taxon>
        <taxon>Calditrichia</taxon>
        <taxon>Calditrichales</taxon>
        <taxon>Calditrichaceae</taxon>
        <taxon>Caldithrix</taxon>
    </lineage>
</organism>
<name>A0A7V5H7K1_CALAY</name>
<evidence type="ECO:0000256" key="1">
    <source>
        <dbReference type="SAM" id="Phobius"/>
    </source>
</evidence>
<dbReference type="SUPFAM" id="SSF48452">
    <property type="entry name" value="TPR-like"/>
    <property type="match status" value="1"/>
</dbReference>
<dbReference type="InterPro" id="IPR011990">
    <property type="entry name" value="TPR-like_helical_dom_sf"/>
</dbReference>
<comment type="caution">
    <text evidence="3">The sequence shown here is derived from an EMBL/GenBank/DDBJ whole genome shotgun (WGS) entry which is preliminary data.</text>
</comment>
<dbReference type="AlphaFoldDB" id="A0A7V5H7K1"/>
<keyword evidence="1" id="KW-0812">Transmembrane</keyword>
<sequence>MIRKNLIYFVLASFLFLQLSEPVLAVQDANSINQQIKKARSEYYEGNFEQAQQTILSLLKNPALNKDQQFEALIVLAEIRHALNDEPGARKIIRRILEIRPDYNPSIKEEPPSFVALVHDEHQKMPKKHATFYQQKKWWFISGAAVVGVVSVILFSGNKNKAKTKPLPNPPNWPE</sequence>
<gene>
    <name evidence="3" type="ORF">ENL21_09160</name>
</gene>
<keyword evidence="1" id="KW-1133">Transmembrane helix</keyword>
<feature type="signal peptide" evidence="2">
    <location>
        <begin position="1"/>
        <end position="25"/>
    </location>
</feature>
<proteinExistence type="predicted"/>
<feature type="chain" id="PRO_5031288569" evidence="2">
    <location>
        <begin position="26"/>
        <end position="175"/>
    </location>
</feature>
<reference evidence="3" key="1">
    <citation type="journal article" date="2020" name="mSystems">
        <title>Genome- and Community-Level Interaction Insights into Carbon Utilization and Element Cycling Functions of Hydrothermarchaeota in Hydrothermal Sediment.</title>
        <authorList>
            <person name="Zhou Z."/>
            <person name="Liu Y."/>
            <person name="Xu W."/>
            <person name="Pan J."/>
            <person name="Luo Z.H."/>
            <person name="Li M."/>
        </authorList>
    </citation>
    <scope>NUCLEOTIDE SEQUENCE [LARGE SCALE GENOMIC DNA]</scope>
    <source>
        <strain evidence="3">HyVt-76</strain>
    </source>
</reference>
<accession>A0A7V5H7K1</accession>
<keyword evidence="2" id="KW-0732">Signal</keyword>
<dbReference type="Proteomes" id="UP000886111">
    <property type="component" value="Unassembled WGS sequence"/>
</dbReference>
<dbReference type="EMBL" id="DRTD01000686">
    <property type="protein sequence ID" value="HHE55938.1"/>
    <property type="molecule type" value="Genomic_DNA"/>
</dbReference>
<evidence type="ECO:0000313" key="3">
    <source>
        <dbReference type="EMBL" id="HHE55938.1"/>
    </source>
</evidence>